<proteinExistence type="predicted"/>
<reference evidence="1" key="2">
    <citation type="submission" date="2017-11" db="EMBL/GenBank/DDBJ databases">
        <title>Coralsnake Venomics: Analyses of Venom Gland Transcriptomes and Proteomes of Six Brazilian Taxa.</title>
        <authorList>
            <person name="Aird S.D."/>
            <person name="Jorge da Silva N."/>
            <person name="Qiu L."/>
            <person name="Villar-Briones A."/>
            <person name="Aparecida-Saddi V."/>
            <person name="Campos-Telles M.P."/>
            <person name="Grau M."/>
            <person name="Mikheyev A.S."/>
        </authorList>
    </citation>
    <scope>NUCLEOTIDE SEQUENCE</scope>
    <source>
        <tissue evidence="1">Venom_gland</tissue>
    </source>
</reference>
<sequence>MLLFFHLFSAQWRQLLNHAMFVTYSIDSKMSPVKAFLFFLILTHLSFTIGNTSKKCWKWHEIVKILCYHLENSKQNQSTVVPLQIIISIILITSGIRFCFFHISDAEFLLEQLTGQLQRNQKLCPFKLRWHTFSLQSHLGG</sequence>
<reference evidence="1" key="1">
    <citation type="submission" date="2017-07" db="EMBL/GenBank/DDBJ databases">
        <authorList>
            <person name="Mikheyev A."/>
            <person name="Grau M."/>
        </authorList>
    </citation>
    <scope>NUCLEOTIDE SEQUENCE</scope>
    <source>
        <tissue evidence="1">Venom_gland</tissue>
    </source>
</reference>
<dbReference type="EMBL" id="IACJ01012060">
    <property type="protein sequence ID" value="LAA37238.1"/>
    <property type="molecule type" value="Transcribed_RNA"/>
</dbReference>
<name>A0A2D4EPQ7_MICCO</name>
<dbReference type="AlphaFoldDB" id="A0A2D4EPQ7"/>
<protein>
    <submittedName>
        <fullName evidence="1">Uncharacterized protein</fullName>
    </submittedName>
</protein>
<accession>A0A2D4EPQ7</accession>
<evidence type="ECO:0000313" key="1">
    <source>
        <dbReference type="EMBL" id="LAA37238.1"/>
    </source>
</evidence>
<organism evidence="1">
    <name type="scientific">Micrurus corallinus</name>
    <name type="common">Brazilian coral snake</name>
    <dbReference type="NCBI Taxonomy" id="54390"/>
    <lineage>
        <taxon>Eukaryota</taxon>
        <taxon>Metazoa</taxon>
        <taxon>Chordata</taxon>
        <taxon>Craniata</taxon>
        <taxon>Vertebrata</taxon>
        <taxon>Euteleostomi</taxon>
        <taxon>Lepidosauria</taxon>
        <taxon>Squamata</taxon>
        <taxon>Bifurcata</taxon>
        <taxon>Unidentata</taxon>
        <taxon>Episquamata</taxon>
        <taxon>Toxicofera</taxon>
        <taxon>Serpentes</taxon>
        <taxon>Colubroidea</taxon>
        <taxon>Elapidae</taxon>
        <taxon>Elapinae</taxon>
        <taxon>Micrurus</taxon>
    </lineage>
</organism>